<keyword evidence="1" id="KW-1133">Transmembrane helix</keyword>
<dbReference type="PANTHER" id="PTHR38454">
    <property type="entry name" value="INTEGRAL MEMBRANE PROTEIN-RELATED"/>
    <property type="match status" value="1"/>
</dbReference>
<gene>
    <name evidence="2" type="ORF">E6K72_13470</name>
</gene>
<feature type="transmembrane region" description="Helical" evidence="1">
    <location>
        <begin position="387"/>
        <end position="411"/>
    </location>
</feature>
<dbReference type="PANTHER" id="PTHR38454:SF1">
    <property type="entry name" value="INTEGRAL MEMBRANE PROTEIN"/>
    <property type="match status" value="1"/>
</dbReference>
<feature type="transmembrane region" description="Helical" evidence="1">
    <location>
        <begin position="239"/>
        <end position="260"/>
    </location>
</feature>
<evidence type="ECO:0000256" key="1">
    <source>
        <dbReference type="SAM" id="Phobius"/>
    </source>
</evidence>
<feature type="transmembrane region" description="Helical" evidence="1">
    <location>
        <begin position="354"/>
        <end position="375"/>
    </location>
</feature>
<accession>A0A538S9B0</accession>
<reference evidence="2 3" key="1">
    <citation type="journal article" date="2019" name="Nat. Microbiol.">
        <title>Mediterranean grassland soil C-N compound turnover is dependent on rainfall and depth, and is mediated by genomically divergent microorganisms.</title>
        <authorList>
            <person name="Diamond S."/>
            <person name="Andeer P.F."/>
            <person name="Li Z."/>
            <person name="Crits-Christoph A."/>
            <person name="Burstein D."/>
            <person name="Anantharaman K."/>
            <person name="Lane K.R."/>
            <person name="Thomas B.C."/>
            <person name="Pan C."/>
            <person name="Northen T.R."/>
            <person name="Banfield J.F."/>
        </authorList>
    </citation>
    <scope>NUCLEOTIDE SEQUENCE [LARGE SCALE GENOMIC DNA]</scope>
    <source>
        <strain evidence="2">WS_2</strain>
    </source>
</reference>
<feature type="transmembrane region" description="Helical" evidence="1">
    <location>
        <begin position="479"/>
        <end position="496"/>
    </location>
</feature>
<sequence length="689" mass="74508">MAEKKGARRETPRPGKIRPLTTGWAAAALALLVVVFFHEVALQGRTFVSPDAVAPAGFVRIGEHSLYKEHVYPLWNPFVFLGMPSFASGTYNPLIYPPDWPLALVQKVVPLPDMTWMLLYYFLGGFFLYLLAREWGASAEGALIGGVAFVFAPNLVAVGSHGHGSQLVDSAYLPLLMWLAARWMRAGRLSDLAWLSLAGGFQLLRGHVQICFYTWLAVALYVLVEWAAAFRRPGALRPLSLRAAAVACAALLAFGISGFYSLPLRDYARWSIRGGGEGGGVGFEYATSWSLGPIELPTLVVPGWMGFGGQTYWGTMPFTDYPNAYLGMVAVLLMIPAFVSAAPEEQATPRMFALLLGVLAILISFGRHFPLYGFLYDHFPLFNKFRIPVMVLLLLQLAAALGTAWGVSAALGSPPGRAKREAIDRVILGGGAVLVAAALLALFGQGAMADAYTSFASAHHAQFPPELAQLAFRGFVSDLARVSVLGLLALGTLWLFRRGSLPAAGASAALLVLLLIELWPVSGRVMKPVIGEVAARNIDLGRDDVVEFLEHAGNAGDFRILPLEEYQSNRFAGFGIASLGGYHAAKPRLFQDFFDARLQQSPAWLRLLNVRFLVTERALDGAPPYLKLAHQGSGVVYENLAALPRATVVGDWRVVAPARAILDSVSAGAHDAMSFTFLEKEPGIPRADV</sequence>
<dbReference type="AlphaFoldDB" id="A0A538S9B0"/>
<name>A0A538S9B0_UNCEI</name>
<keyword evidence="1" id="KW-0812">Transmembrane</keyword>
<feature type="non-terminal residue" evidence="2">
    <location>
        <position position="689"/>
    </location>
</feature>
<feature type="transmembrane region" description="Helical" evidence="1">
    <location>
        <begin position="115"/>
        <end position="132"/>
    </location>
</feature>
<keyword evidence="1" id="KW-0472">Membrane</keyword>
<evidence type="ECO:0008006" key="4">
    <source>
        <dbReference type="Google" id="ProtNLM"/>
    </source>
</evidence>
<feature type="transmembrane region" description="Helical" evidence="1">
    <location>
        <begin position="423"/>
        <end position="443"/>
    </location>
</feature>
<feature type="transmembrane region" description="Helical" evidence="1">
    <location>
        <begin position="20"/>
        <end position="38"/>
    </location>
</feature>
<dbReference type="InterPro" id="IPR018580">
    <property type="entry name" value="Uncharacterised_YfhO"/>
</dbReference>
<proteinExistence type="predicted"/>
<feature type="transmembrane region" description="Helical" evidence="1">
    <location>
        <begin position="206"/>
        <end position="227"/>
    </location>
</feature>
<protein>
    <recommendedName>
        <fullName evidence="4">YfhO family protein</fullName>
    </recommendedName>
</protein>
<evidence type="ECO:0000313" key="2">
    <source>
        <dbReference type="EMBL" id="TMQ47961.1"/>
    </source>
</evidence>
<feature type="transmembrane region" description="Helical" evidence="1">
    <location>
        <begin position="138"/>
        <end position="158"/>
    </location>
</feature>
<dbReference type="Proteomes" id="UP000317716">
    <property type="component" value="Unassembled WGS sequence"/>
</dbReference>
<feature type="transmembrane region" description="Helical" evidence="1">
    <location>
        <begin position="324"/>
        <end position="342"/>
    </location>
</feature>
<feature type="transmembrane region" description="Helical" evidence="1">
    <location>
        <begin position="503"/>
        <end position="521"/>
    </location>
</feature>
<comment type="caution">
    <text evidence="2">The sequence shown here is derived from an EMBL/GenBank/DDBJ whole genome shotgun (WGS) entry which is preliminary data.</text>
</comment>
<evidence type="ECO:0000313" key="3">
    <source>
        <dbReference type="Proteomes" id="UP000317716"/>
    </source>
</evidence>
<dbReference type="EMBL" id="VBOS01000502">
    <property type="protein sequence ID" value="TMQ47961.1"/>
    <property type="molecule type" value="Genomic_DNA"/>
</dbReference>
<organism evidence="2 3">
    <name type="scientific">Eiseniibacteriota bacterium</name>
    <dbReference type="NCBI Taxonomy" id="2212470"/>
    <lineage>
        <taxon>Bacteria</taxon>
        <taxon>Candidatus Eiseniibacteriota</taxon>
    </lineage>
</organism>